<gene>
    <name evidence="2" type="ORF">PR048_000628</name>
</gene>
<sequence length="301" mass="34088">MKACLQSAVDVNVSETRRQLIIASQKQPSDTHKTPSDRVKRFPDRKTNIKASEHVNSYWERVEKELQGGIKLQGGIIVTSEPCSPVSLITSHQGKPGTIPCRVTPGFSHMRIVPDDAAGWWVFSGISRFPRLFTWHCSYSPQSLSSALNTSLFRAVQIFSLHKGGSPDLNPIKHLWDELDRRMGARQARPKSIAQLMEWLQEEWRRIHVDVLQTVAESMPDRVAAVIAARATRLEVTILVTTLLPRAPVRVKRGKYGPSPDCKCRENRKTPRRPADQWQSLAQLPRAKILERPRWGSNLVN</sequence>
<proteinExistence type="predicted"/>
<reference evidence="2 3" key="1">
    <citation type="submission" date="2023-02" db="EMBL/GenBank/DDBJ databases">
        <title>LHISI_Scaffold_Assembly.</title>
        <authorList>
            <person name="Stuart O.P."/>
            <person name="Cleave R."/>
            <person name="Magrath M.J.L."/>
            <person name="Mikheyev A.S."/>
        </authorList>
    </citation>
    <scope>NUCLEOTIDE SEQUENCE [LARGE SCALE GENOMIC DNA]</scope>
    <source>
        <strain evidence="2">Daus_M_001</strain>
        <tissue evidence="2">Leg muscle</tissue>
    </source>
</reference>
<feature type="region of interest" description="Disordered" evidence="1">
    <location>
        <begin position="254"/>
        <end position="277"/>
    </location>
</feature>
<protein>
    <recommendedName>
        <fullName evidence="4">Tc1-like transposase DDE domain-containing protein</fullName>
    </recommendedName>
</protein>
<dbReference type="Gene3D" id="3.30.420.10">
    <property type="entry name" value="Ribonuclease H-like superfamily/Ribonuclease H"/>
    <property type="match status" value="1"/>
</dbReference>
<feature type="compositionally biased region" description="Basic and acidic residues" evidence="1">
    <location>
        <begin position="262"/>
        <end position="275"/>
    </location>
</feature>
<keyword evidence="3" id="KW-1185">Reference proteome</keyword>
<evidence type="ECO:0000256" key="1">
    <source>
        <dbReference type="SAM" id="MobiDB-lite"/>
    </source>
</evidence>
<dbReference type="Proteomes" id="UP001159363">
    <property type="component" value="Chromosome 1"/>
</dbReference>
<evidence type="ECO:0000313" key="2">
    <source>
        <dbReference type="EMBL" id="KAJ8895303.1"/>
    </source>
</evidence>
<evidence type="ECO:0000313" key="3">
    <source>
        <dbReference type="Proteomes" id="UP001159363"/>
    </source>
</evidence>
<organism evidence="2 3">
    <name type="scientific">Dryococelus australis</name>
    <dbReference type="NCBI Taxonomy" id="614101"/>
    <lineage>
        <taxon>Eukaryota</taxon>
        <taxon>Metazoa</taxon>
        <taxon>Ecdysozoa</taxon>
        <taxon>Arthropoda</taxon>
        <taxon>Hexapoda</taxon>
        <taxon>Insecta</taxon>
        <taxon>Pterygota</taxon>
        <taxon>Neoptera</taxon>
        <taxon>Polyneoptera</taxon>
        <taxon>Phasmatodea</taxon>
        <taxon>Verophasmatodea</taxon>
        <taxon>Anareolatae</taxon>
        <taxon>Phasmatidae</taxon>
        <taxon>Eurycanthinae</taxon>
        <taxon>Dryococelus</taxon>
    </lineage>
</organism>
<evidence type="ECO:0008006" key="4">
    <source>
        <dbReference type="Google" id="ProtNLM"/>
    </source>
</evidence>
<dbReference type="InterPro" id="IPR036397">
    <property type="entry name" value="RNaseH_sf"/>
</dbReference>
<accession>A0ABQ9IF67</accession>
<name>A0ABQ9IF67_9NEOP</name>
<dbReference type="EMBL" id="JARBHB010000001">
    <property type="protein sequence ID" value="KAJ8895303.1"/>
    <property type="molecule type" value="Genomic_DNA"/>
</dbReference>
<comment type="caution">
    <text evidence="2">The sequence shown here is derived from an EMBL/GenBank/DDBJ whole genome shotgun (WGS) entry which is preliminary data.</text>
</comment>